<keyword evidence="1" id="KW-0472">Membrane</keyword>
<feature type="transmembrane region" description="Helical" evidence="1">
    <location>
        <begin position="21"/>
        <end position="38"/>
    </location>
</feature>
<name>A0ABT3KJU1_9GAMM</name>
<accession>A0ABT3KJU1</accession>
<comment type="caution">
    <text evidence="2">The sequence shown here is derived from an EMBL/GenBank/DDBJ whole genome shotgun (WGS) entry which is preliminary data.</text>
</comment>
<dbReference type="PANTHER" id="PTHR38457:SF1">
    <property type="entry name" value="REGULATOR ABRB-RELATED"/>
    <property type="match status" value="1"/>
</dbReference>
<evidence type="ECO:0000313" key="2">
    <source>
        <dbReference type="EMBL" id="MCW4630808.1"/>
    </source>
</evidence>
<dbReference type="InterPro" id="IPR007820">
    <property type="entry name" value="AbrB_fam"/>
</dbReference>
<dbReference type="Proteomes" id="UP001431181">
    <property type="component" value="Unassembled WGS sequence"/>
</dbReference>
<feature type="transmembrane region" description="Helical" evidence="1">
    <location>
        <begin position="69"/>
        <end position="90"/>
    </location>
</feature>
<gene>
    <name evidence="2" type="ORF">ONZ52_18500</name>
</gene>
<reference evidence="2" key="1">
    <citation type="submission" date="2022-11" db="EMBL/GenBank/DDBJ databases">
        <title>Marinomonas sp. nov., isolated from marine algae.</title>
        <authorList>
            <person name="Choi D.G."/>
            <person name="Kim J.M."/>
            <person name="Lee J.K."/>
            <person name="Baek J.H."/>
            <person name="Jeon C.O."/>
        </authorList>
    </citation>
    <scope>NUCLEOTIDE SEQUENCE</scope>
    <source>
        <strain evidence="2">KJ51-3</strain>
    </source>
</reference>
<evidence type="ECO:0000256" key="1">
    <source>
        <dbReference type="SAM" id="Phobius"/>
    </source>
</evidence>
<dbReference type="PANTHER" id="PTHR38457">
    <property type="entry name" value="REGULATOR ABRB-RELATED"/>
    <property type="match status" value="1"/>
</dbReference>
<protein>
    <submittedName>
        <fullName evidence="2">AbrB family transcriptional regulator</fullName>
    </submittedName>
</protein>
<evidence type="ECO:0000313" key="3">
    <source>
        <dbReference type="Proteomes" id="UP001431181"/>
    </source>
</evidence>
<proteinExistence type="predicted"/>
<organism evidence="2 3">
    <name type="scientific">Marinomonas rhodophyticola</name>
    <dbReference type="NCBI Taxonomy" id="2992803"/>
    <lineage>
        <taxon>Bacteria</taxon>
        <taxon>Pseudomonadati</taxon>
        <taxon>Pseudomonadota</taxon>
        <taxon>Gammaproteobacteria</taxon>
        <taxon>Oceanospirillales</taxon>
        <taxon>Oceanospirillaceae</taxon>
        <taxon>Marinomonas</taxon>
    </lineage>
</organism>
<keyword evidence="1" id="KW-1133">Transmembrane helix</keyword>
<keyword evidence="3" id="KW-1185">Reference proteome</keyword>
<keyword evidence="1" id="KW-0812">Transmembrane</keyword>
<feature type="transmembrane region" description="Helical" evidence="1">
    <location>
        <begin position="96"/>
        <end position="117"/>
    </location>
</feature>
<dbReference type="Pfam" id="PF05145">
    <property type="entry name" value="AbrB"/>
    <property type="match status" value="1"/>
</dbReference>
<dbReference type="EMBL" id="JAPEUL010000009">
    <property type="protein sequence ID" value="MCW4630808.1"/>
    <property type="molecule type" value="Genomic_DNA"/>
</dbReference>
<feature type="transmembrane region" description="Helical" evidence="1">
    <location>
        <begin position="44"/>
        <end position="62"/>
    </location>
</feature>
<dbReference type="RefSeq" id="WP_265220137.1">
    <property type="nucleotide sequence ID" value="NZ_JAPEUL010000009.1"/>
</dbReference>
<sequence>MASSFLSLITTPSRWTTPWRLTVLLVASFVLVVIFELFRLPAALLLGPMITAIILATSGAGMKLPKPMFLMAQGVLGMMIANSLPLTVFAKIAQEWPLFLIGTVSTIVASSFLGWLLSRTGLLPGTTAIWVLVSWCRIGNDHHVGILWRRYATGRLYAVFARGLLRHCCHGRRQRVSCG</sequence>